<accession>A0A3Q7I9X1</accession>
<dbReference type="Gramene" id="Solyc09g091855.1.1">
    <property type="protein sequence ID" value="Solyc09g091855.1.1"/>
    <property type="gene ID" value="Solyc09g091855.1"/>
</dbReference>
<evidence type="ECO:0000313" key="1">
    <source>
        <dbReference type="EnsemblPlants" id="Solyc09g091855.1.1"/>
    </source>
</evidence>
<dbReference type="AlphaFoldDB" id="A0A3Q7I9X1"/>
<dbReference type="Proteomes" id="UP000004994">
    <property type="component" value="Chromosome 9"/>
</dbReference>
<protein>
    <submittedName>
        <fullName evidence="1">Uncharacterized protein</fullName>
    </submittedName>
</protein>
<reference evidence="1" key="1">
    <citation type="journal article" date="2012" name="Nature">
        <title>The tomato genome sequence provides insights into fleshy fruit evolution.</title>
        <authorList>
            <consortium name="Tomato Genome Consortium"/>
        </authorList>
    </citation>
    <scope>NUCLEOTIDE SEQUENCE [LARGE SCALE GENOMIC DNA]</scope>
    <source>
        <strain evidence="1">cv. Heinz 1706</strain>
    </source>
</reference>
<sequence length="49" mass="5533">MSFKSYFDDTLDSTLFSTKTNGDLVNGFEGLLIGERLDFEWLKGVVRGL</sequence>
<dbReference type="InParanoid" id="A0A3Q7I9X1"/>
<reference evidence="1" key="2">
    <citation type="submission" date="2019-01" db="UniProtKB">
        <authorList>
            <consortium name="EnsemblPlants"/>
        </authorList>
    </citation>
    <scope>IDENTIFICATION</scope>
    <source>
        <strain evidence="1">cv. Heinz 1706</strain>
    </source>
</reference>
<name>A0A3Q7I9X1_SOLLC</name>
<evidence type="ECO:0000313" key="2">
    <source>
        <dbReference type="Proteomes" id="UP000004994"/>
    </source>
</evidence>
<organism evidence="1">
    <name type="scientific">Solanum lycopersicum</name>
    <name type="common">Tomato</name>
    <name type="synonym">Lycopersicon esculentum</name>
    <dbReference type="NCBI Taxonomy" id="4081"/>
    <lineage>
        <taxon>Eukaryota</taxon>
        <taxon>Viridiplantae</taxon>
        <taxon>Streptophyta</taxon>
        <taxon>Embryophyta</taxon>
        <taxon>Tracheophyta</taxon>
        <taxon>Spermatophyta</taxon>
        <taxon>Magnoliopsida</taxon>
        <taxon>eudicotyledons</taxon>
        <taxon>Gunneridae</taxon>
        <taxon>Pentapetalae</taxon>
        <taxon>asterids</taxon>
        <taxon>lamiids</taxon>
        <taxon>Solanales</taxon>
        <taxon>Solanaceae</taxon>
        <taxon>Solanoideae</taxon>
        <taxon>Solaneae</taxon>
        <taxon>Solanum</taxon>
        <taxon>Solanum subgen. Lycopersicon</taxon>
    </lineage>
</organism>
<proteinExistence type="predicted"/>
<dbReference type="EnsemblPlants" id="Solyc09g091855.1.1">
    <property type="protein sequence ID" value="Solyc09g091855.1.1"/>
    <property type="gene ID" value="Solyc09g091855.1"/>
</dbReference>
<keyword evidence="2" id="KW-1185">Reference proteome</keyword>